<keyword evidence="3" id="KW-1185">Reference proteome</keyword>
<evidence type="ECO:0000256" key="1">
    <source>
        <dbReference type="SAM" id="Phobius"/>
    </source>
</evidence>
<evidence type="ECO:0000313" key="3">
    <source>
        <dbReference type="Proteomes" id="UP001169066"/>
    </source>
</evidence>
<dbReference type="RefSeq" id="WP_008245678.1">
    <property type="nucleotide sequence ID" value="NZ_JAQIBC010000003.1"/>
</dbReference>
<comment type="caution">
    <text evidence="2">The sequence shown here is derived from an EMBL/GenBank/DDBJ whole genome shotgun (WGS) entry which is preliminary data.</text>
</comment>
<sequence>MAENTKRSLFGLHGIFGVLISIVGLLAILITLMLMVVVVQRHAAVKPYDPTKIRDIQNVKMIDVENKQYSFIDAEKKD</sequence>
<dbReference type="Proteomes" id="UP001169066">
    <property type="component" value="Unassembled WGS sequence"/>
</dbReference>
<keyword evidence="1" id="KW-1133">Transmembrane helix</keyword>
<organism evidence="2 3">
    <name type="scientific">Sulfurovum xiamenensis</name>
    <dbReference type="NCBI Taxonomy" id="3019066"/>
    <lineage>
        <taxon>Bacteria</taxon>
        <taxon>Pseudomonadati</taxon>
        <taxon>Campylobacterota</taxon>
        <taxon>Epsilonproteobacteria</taxon>
        <taxon>Campylobacterales</taxon>
        <taxon>Sulfurovaceae</taxon>
        <taxon>Sulfurovum</taxon>
    </lineage>
</organism>
<dbReference type="EMBL" id="JAQIBC010000003">
    <property type="protein sequence ID" value="MDM5263791.1"/>
    <property type="molecule type" value="Genomic_DNA"/>
</dbReference>
<protein>
    <submittedName>
        <fullName evidence="2">DUF4006 family protein</fullName>
    </submittedName>
</protein>
<evidence type="ECO:0000313" key="2">
    <source>
        <dbReference type="EMBL" id="MDM5263791.1"/>
    </source>
</evidence>
<proteinExistence type="predicted"/>
<accession>A0ABT7QRS8</accession>
<dbReference type="Pfam" id="PF13179">
    <property type="entry name" value="DUF4006"/>
    <property type="match status" value="1"/>
</dbReference>
<keyword evidence="1" id="KW-0472">Membrane</keyword>
<feature type="transmembrane region" description="Helical" evidence="1">
    <location>
        <begin position="12"/>
        <end position="39"/>
    </location>
</feature>
<reference evidence="2" key="1">
    <citation type="submission" date="2023-01" db="EMBL/GenBank/DDBJ databases">
        <title>Sulfurovum sp. XTW-4 genome assembly.</title>
        <authorList>
            <person name="Wang J."/>
        </authorList>
    </citation>
    <scope>NUCLEOTIDE SEQUENCE</scope>
    <source>
        <strain evidence="2">XTW-4</strain>
    </source>
</reference>
<name>A0ABT7QRS8_9BACT</name>
<gene>
    <name evidence="2" type="ORF">PF327_06235</name>
</gene>
<keyword evidence="1" id="KW-0812">Transmembrane</keyword>
<dbReference type="InterPro" id="IPR025065">
    <property type="entry name" value="DUF4006"/>
</dbReference>